<dbReference type="InterPro" id="IPR002316">
    <property type="entry name" value="Pro-tRNA-ligase_IIa"/>
</dbReference>
<dbReference type="InterPro" id="IPR017449">
    <property type="entry name" value="Pro-tRNA_synth_II"/>
</dbReference>
<evidence type="ECO:0000256" key="4">
    <source>
        <dbReference type="ARBA" id="ARBA00022917"/>
    </source>
</evidence>
<dbReference type="Proteomes" id="UP001218034">
    <property type="component" value="Chromosome"/>
</dbReference>
<accession>A0ABY8CFF9</accession>
<dbReference type="SUPFAM" id="SSF64586">
    <property type="entry name" value="C-terminal domain of ProRS"/>
    <property type="match status" value="1"/>
</dbReference>
<keyword evidence="2 7" id="KW-0547">Nucleotide-binding</keyword>
<dbReference type="Pfam" id="PF03129">
    <property type="entry name" value="HGTP_anticodon"/>
    <property type="match status" value="1"/>
</dbReference>
<dbReference type="CDD" id="cd00778">
    <property type="entry name" value="ProRS_core_arch_euk"/>
    <property type="match status" value="1"/>
</dbReference>
<evidence type="ECO:0000259" key="8">
    <source>
        <dbReference type="PROSITE" id="PS50862"/>
    </source>
</evidence>
<sequence length="492" mass="56587">MTQELGVTVDKHKDVHEWYSEVVRKAELADYSPVKGCMIIKPYGMRLWELIKEKLDGKFKATGAQNAYFPLFIPSDLLEKESEIVEGFDLEVAWLEEDGEKDQDQRLAIRPTSESIITDYMSDEIRSHRQLPMQLNQWANVVRWEVSDTRPFLRTREFLWQEGHTAHATDESAEKEVMMRLDQYREMIEEEFAIPSITGYKPEHDKFPGAKYTSTIETLMPDGRSIQSGTSHHLGQHFAEAFDVTFEDENGDTQTAHTTSWGFSTRVIGAIVLAHGDDDGLVMPPNIAPIQAVVVPIYQEDNQEEVEEYAEKVAEDLEEKGLRVEYDDREHRTPGYKFNEWELKGVPLRIEVGPNEMEDQAVTTVRRDSGDKQMGLDREQFIDEVEQRLDEIQKSMYSELEDYQQENIREATSKQEILGTIGKSRGYVKTKWCGKEGCETEIKDQVAAEIVVLPFEEDSEPEQIQGDEDHLEGECAVCGDSAKRWAYFAKNY</sequence>
<evidence type="ECO:0000256" key="2">
    <source>
        <dbReference type="ARBA" id="ARBA00022741"/>
    </source>
</evidence>
<dbReference type="EC" id="6.1.1.15" evidence="7"/>
<dbReference type="SMART" id="SM00946">
    <property type="entry name" value="ProRS-C_1"/>
    <property type="match status" value="1"/>
</dbReference>
<evidence type="ECO:0000256" key="1">
    <source>
        <dbReference type="ARBA" id="ARBA00022598"/>
    </source>
</evidence>
<dbReference type="HAMAP" id="MF_01571">
    <property type="entry name" value="Pro_tRNA_synth_type3"/>
    <property type="match status" value="1"/>
</dbReference>
<dbReference type="Pfam" id="PF00587">
    <property type="entry name" value="tRNA-synt_2b"/>
    <property type="match status" value="1"/>
</dbReference>
<dbReference type="Pfam" id="PF09180">
    <property type="entry name" value="ProRS-C_1"/>
    <property type="match status" value="1"/>
</dbReference>
<keyword evidence="7" id="KW-0963">Cytoplasm</keyword>
<dbReference type="InterPro" id="IPR006195">
    <property type="entry name" value="aa-tRNA-synth_II"/>
</dbReference>
<dbReference type="PRINTS" id="PR01046">
    <property type="entry name" value="TRNASYNTHPRO"/>
</dbReference>
<evidence type="ECO:0000256" key="5">
    <source>
        <dbReference type="ARBA" id="ARBA00023146"/>
    </source>
</evidence>
<dbReference type="PANTHER" id="PTHR43382:SF2">
    <property type="entry name" value="BIFUNCTIONAL GLUTAMATE_PROLINE--TRNA LIGASE"/>
    <property type="match status" value="1"/>
</dbReference>
<dbReference type="Gene3D" id="3.40.50.800">
    <property type="entry name" value="Anticodon-binding domain"/>
    <property type="match status" value="1"/>
</dbReference>
<dbReference type="SUPFAM" id="SSF55681">
    <property type="entry name" value="Class II aaRS and biotin synthetases"/>
    <property type="match status" value="1"/>
</dbReference>
<dbReference type="Gene3D" id="3.30.930.10">
    <property type="entry name" value="Bira Bifunctional Protein, Domain 2"/>
    <property type="match status" value="1"/>
</dbReference>
<evidence type="ECO:0000256" key="7">
    <source>
        <dbReference type="HAMAP-Rule" id="MF_01571"/>
    </source>
</evidence>
<evidence type="ECO:0000256" key="3">
    <source>
        <dbReference type="ARBA" id="ARBA00022840"/>
    </source>
</evidence>
<comment type="similarity">
    <text evidence="7">Belongs to the class-II aminoacyl-tRNA synthetase family. ProS type 3 subfamily.</text>
</comment>
<proteinExistence type="inferred from homology"/>
<dbReference type="InterPro" id="IPR016061">
    <property type="entry name" value="Pro-tRNA_ligase_II_C"/>
</dbReference>
<organism evidence="9 10">
    <name type="scientific">Candidatus Nanohalococcus occultus</name>
    <dbReference type="NCBI Taxonomy" id="2978047"/>
    <lineage>
        <taxon>Archaea</taxon>
        <taxon>Candidatus Nanohalarchaeota</taxon>
        <taxon>Candidatus Nanohalarchaeota incertae sedis</taxon>
        <taxon>Candidatus Nanohalococcus</taxon>
    </lineage>
</organism>
<comment type="domain">
    <text evidence="7">Consists of three domains: the N-terminal catalytic domain, the anticodon-binding domain and the C-terminal extension.</text>
</comment>
<dbReference type="CDD" id="cd00862">
    <property type="entry name" value="ProRS_anticodon_zinc"/>
    <property type="match status" value="1"/>
</dbReference>
<comment type="subcellular location">
    <subcellularLocation>
        <location evidence="7">Cytoplasm</location>
    </subcellularLocation>
</comment>
<evidence type="ECO:0000313" key="9">
    <source>
        <dbReference type="EMBL" id="WEL19445.1"/>
    </source>
</evidence>
<evidence type="ECO:0000313" key="10">
    <source>
        <dbReference type="Proteomes" id="UP001218034"/>
    </source>
</evidence>
<gene>
    <name evidence="7 9" type="primary">proS</name>
    <name evidence="9" type="ORF">SVXNc_0421</name>
</gene>
<dbReference type="EMBL" id="CP104395">
    <property type="protein sequence ID" value="WEL19445.1"/>
    <property type="molecule type" value="Genomic_DNA"/>
</dbReference>
<reference evidence="9 10" key="1">
    <citation type="submission" date="2022-09" db="EMBL/GenBank/DDBJ databases">
        <title>Xylan utilization by haloarchaea-nanohaloarchaea associations.</title>
        <authorList>
            <person name="Yakimov M."/>
        </authorList>
    </citation>
    <scope>NUCLEOTIDE SEQUENCE [LARGE SCALE GENOMIC DNA]</scope>
    <source>
        <strain evidence="9 10">SVXNc</strain>
    </source>
</reference>
<feature type="domain" description="Aminoacyl-transfer RNA synthetases class-II family profile" evidence="8">
    <location>
        <begin position="42"/>
        <end position="284"/>
    </location>
</feature>
<keyword evidence="3 7" id="KW-0067">ATP-binding</keyword>
<dbReference type="NCBIfam" id="TIGR00408">
    <property type="entry name" value="proS_fam_I"/>
    <property type="match status" value="1"/>
</dbReference>
<dbReference type="SUPFAM" id="SSF52954">
    <property type="entry name" value="Class II aaRS ABD-related"/>
    <property type="match status" value="1"/>
</dbReference>
<name>A0ABY8CFF9_9ARCH</name>
<dbReference type="InterPro" id="IPR036621">
    <property type="entry name" value="Anticodon-bd_dom_sf"/>
</dbReference>
<keyword evidence="10" id="KW-1185">Reference proteome</keyword>
<keyword evidence="1 7" id="KW-0436">Ligase</keyword>
<keyword evidence="4 7" id="KW-0648">Protein biosynthesis</keyword>
<dbReference type="GeneID" id="90589858"/>
<dbReference type="InterPro" id="IPR033721">
    <property type="entry name" value="ProRS_core_arch_euk"/>
</dbReference>
<dbReference type="InterPro" id="IPR004154">
    <property type="entry name" value="Anticodon-bd"/>
</dbReference>
<dbReference type="PANTHER" id="PTHR43382">
    <property type="entry name" value="PROLYL-TRNA SYNTHETASE"/>
    <property type="match status" value="1"/>
</dbReference>
<comment type="function">
    <text evidence="7">Catalyzes the attachment of proline to tRNA(Pro) in a two-step reaction: proline is first activated by ATP to form Pro-AMP and then transferred to the acceptor end of tRNA(Pro).</text>
</comment>
<dbReference type="InterPro" id="IPR002314">
    <property type="entry name" value="aa-tRNA-synt_IIb"/>
</dbReference>
<dbReference type="InterPro" id="IPR004499">
    <property type="entry name" value="Pro-tRNA-ligase_IIa_arc-type"/>
</dbReference>
<dbReference type="GO" id="GO:0004827">
    <property type="term" value="F:proline-tRNA ligase activity"/>
    <property type="evidence" value="ECO:0007669"/>
    <property type="project" value="UniProtKB-EC"/>
</dbReference>
<comment type="subunit">
    <text evidence="7">Homodimer.</text>
</comment>
<dbReference type="InterPro" id="IPR045864">
    <property type="entry name" value="aa-tRNA-synth_II/BPL/LPL"/>
</dbReference>
<dbReference type="PROSITE" id="PS50862">
    <property type="entry name" value="AA_TRNA_LIGASE_II"/>
    <property type="match status" value="1"/>
</dbReference>
<evidence type="ECO:0000256" key="6">
    <source>
        <dbReference type="ARBA" id="ARBA00047671"/>
    </source>
</evidence>
<protein>
    <recommendedName>
        <fullName evidence="7">Proline--tRNA ligase</fullName>
        <ecNumber evidence="7">6.1.1.15</ecNumber>
    </recommendedName>
    <alternativeName>
        <fullName evidence="7">Prolyl-tRNA synthetase</fullName>
        <shortName evidence="7">ProRS</shortName>
    </alternativeName>
</protein>
<comment type="catalytic activity">
    <reaction evidence="6 7">
        <text>tRNA(Pro) + L-proline + ATP = L-prolyl-tRNA(Pro) + AMP + diphosphate</text>
        <dbReference type="Rhea" id="RHEA:14305"/>
        <dbReference type="Rhea" id="RHEA-COMP:9700"/>
        <dbReference type="Rhea" id="RHEA-COMP:9702"/>
        <dbReference type="ChEBI" id="CHEBI:30616"/>
        <dbReference type="ChEBI" id="CHEBI:33019"/>
        <dbReference type="ChEBI" id="CHEBI:60039"/>
        <dbReference type="ChEBI" id="CHEBI:78442"/>
        <dbReference type="ChEBI" id="CHEBI:78532"/>
        <dbReference type="ChEBI" id="CHEBI:456215"/>
        <dbReference type="EC" id="6.1.1.15"/>
    </reaction>
</comment>
<dbReference type="RefSeq" id="WP_347722316.1">
    <property type="nucleotide sequence ID" value="NZ_CP104395.1"/>
</dbReference>
<keyword evidence="5 7" id="KW-0030">Aminoacyl-tRNA synthetase</keyword>
<dbReference type="Gene3D" id="3.30.110.30">
    <property type="entry name" value="C-terminal domain of ProRS"/>
    <property type="match status" value="1"/>
</dbReference>